<evidence type="ECO:0000313" key="3">
    <source>
        <dbReference type="Proteomes" id="UP000219374"/>
    </source>
</evidence>
<name>A0A286CWZ1_9GAMM</name>
<protein>
    <recommendedName>
        <fullName evidence="1">SGNH hydrolase-type esterase domain-containing protein</fullName>
    </recommendedName>
</protein>
<keyword evidence="3" id="KW-1185">Reference proteome</keyword>
<organism evidence="2 3">
    <name type="scientific">Pseudoxanthomonas wuyuanensis</name>
    <dbReference type="NCBI Taxonomy" id="1073196"/>
    <lineage>
        <taxon>Bacteria</taxon>
        <taxon>Pseudomonadati</taxon>
        <taxon>Pseudomonadota</taxon>
        <taxon>Gammaproteobacteria</taxon>
        <taxon>Lysobacterales</taxon>
        <taxon>Lysobacteraceae</taxon>
        <taxon>Pseudoxanthomonas</taxon>
    </lineage>
</organism>
<dbReference type="InterPro" id="IPR036514">
    <property type="entry name" value="SGNH_hydro_sf"/>
</dbReference>
<sequence>MSPLATFRKPLLLAGIAAIAFWWWTHGGRTAGSAGTDITGVSPPPFAVVGDSDSHSYQDRVSFPAGSPLRGGAYRDSTLQWTEVLARLRGRELDPGQWGVYGGNGLLARAYELAGGQARAPRKQDYRYNFAVSGAGCESLMGGRIRQVPRLVRLMDQAPHRWREGVVLIRIGVNSFGTADSLDRLARDPADGAVQGVIAGCIRAAKASVETIHRHHPETRIVLVGIFDNSHWTKYQDRWQSPRQLANIRQGLDAFDHALAQMAQPDPRLAFFDDRAWFAGHWGGRDAAGRPAYRSIEFGGLRVENSAGDSPDHATLADGHAGLVWNALWAQSLVDLLNAGFGMGVTPIGQDELLALLPVGPSLPPPPAGQGQDVEASR</sequence>
<dbReference type="SUPFAM" id="SSF52266">
    <property type="entry name" value="SGNH hydrolase"/>
    <property type="match status" value="1"/>
</dbReference>
<dbReference type="EMBL" id="OCND01000001">
    <property type="protein sequence ID" value="SOD50933.1"/>
    <property type="molecule type" value="Genomic_DNA"/>
</dbReference>
<dbReference type="Pfam" id="PF13472">
    <property type="entry name" value="Lipase_GDSL_2"/>
    <property type="match status" value="1"/>
</dbReference>
<dbReference type="GO" id="GO:0016788">
    <property type="term" value="F:hydrolase activity, acting on ester bonds"/>
    <property type="evidence" value="ECO:0007669"/>
    <property type="project" value="UniProtKB-ARBA"/>
</dbReference>
<feature type="domain" description="SGNH hydrolase-type esterase" evidence="1">
    <location>
        <begin position="115"/>
        <end position="282"/>
    </location>
</feature>
<reference evidence="2 3" key="1">
    <citation type="submission" date="2017-09" db="EMBL/GenBank/DDBJ databases">
        <authorList>
            <person name="Ehlers B."/>
            <person name="Leendertz F.H."/>
        </authorList>
    </citation>
    <scope>NUCLEOTIDE SEQUENCE [LARGE SCALE GENOMIC DNA]</scope>
    <source>
        <strain evidence="2 3">CGMCC 1.10978</strain>
    </source>
</reference>
<evidence type="ECO:0000259" key="1">
    <source>
        <dbReference type="Pfam" id="PF13472"/>
    </source>
</evidence>
<proteinExistence type="predicted"/>
<dbReference type="RefSeq" id="WP_162125787.1">
    <property type="nucleotide sequence ID" value="NZ_PDWU01000009.1"/>
</dbReference>
<accession>A0A286CWZ1</accession>
<gene>
    <name evidence="2" type="ORF">SAMN06296416_101366</name>
</gene>
<dbReference type="Gene3D" id="3.40.50.1110">
    <property type="entry name" value="SGNH hydrolase"/>
    <property type="match status" value="1"/>
</dbReference>
<dbReference type="Proteomes" id="UP000219374">
    <property type="component" value="Unassembled WGS sequence"/>
</dbReference>
<dbReference type="AlphaFoldDB" id="A0A286CWZ1"/>
<evidence type="ECO:0000313" key="2">
    <source>
        <dbReference type="EMBL" id="SOD50933.1"/>
    </source>
</evidence>
<dbReference type="InterPro" id="IPR013830">
    <property type="entry name" value="SGNH_hydro"/>
</dbReference>